<accession>A0A328TZK5</accession>
<keyword evidence="3" id="KW-0804">Transcription</keyword>
<evidence type="ECO:0000313" key="7">
    <source>
        <dbReference type="Proteomes" id="UP000249260"/>
    </source>
</evidence>
<dbReference type="Pfam" id="PF02311">
    <property type="entry name" value="AraC_binding"/>
    <property type="match status" value="1"/>
</dbReference>
<dbReference type="RefSeq" id="WP_112884390.1">
    <property type="nucleotide sequence ID" value="NZ_QLUW01000004.1"/>
</dbReference>
<dbReference type="PANTHER" id="PTHR43280:SF28">
    <property type="entry name" value="HTH-TYPE TRANSCRIPTIONAL ACTIVATOR RHAS"/>
    <property type="match status" value="1"/>
</dbReference>
<evidence type="ECO:0000259" key="5">
    <source>
        <dbReference type="PROSITE" id="PS01124"/>
    </source>
</evidence>
<dbReference type="CDD" id="cd00093">
    <property type="entry name" value="HTH_XRE"/>
    <property type="match status" value="1"/>
</dbReference>
<dbReference type="Pfam" id="PF12833">
    <property type="entry name" value="HTH_18"/>
    <property type="match status" value="1"/>
</dbReference>
<dbReference type="OrthoDB" id="9816335at2"/>
<evidence type="ECO:0000256" key="3">
    <source>
        <dbReference type="ARBA" id="ARBA00023163"/>
    </source>
</evidence>
<dbReference type="InterPro" id="IPR018060">
    <property type="entry name" value="HTH_AraC"/>
</dbReference>
<evidence type="ECO:0000313" key="6">
    <source>
        <dbReference type="EMBL" id="RAP74601.1"/>
    </source>
</evidence>
<dbReference type="Proteomes" id="UP000249260">
    <property type="component" value="Unassembled WGS sequence"/>
</dbReference>
<dbReference type="CDD" id="cd02208">
    <property type="entry name" value="cupin_RmlC-like"/>
    <property type="match status" value="1"/>
</dbReference>
<dbReference type="InterPro" id="IPR037923">
    <property type="entry name" value="HTH-like"/>
</dbReference>
<evidence type="ECO:0000256" key="2">
    <source>
        <dbReference type="ARBA" id="ARBA00023125"/>
    </source>
</evidence>
<name>A0A328TZK5_9BACL</name>
<dbReference type="InterPro" id="IPR001387">
    <property type="entry name" value="Cro/C1-type_HTH"/>
</dbReference>
<gene>
    <name evidence="6" type="ORF">DL346_21310</name>
</gene>
<dbReference type="AlphaFoldDB" id="A0A328TZK5"/>
<dbReference type="GO" id="GO:0003700">
    <property type="term" value="F:DNA-binding transcription factor activity"/>
    <property type="evidence" value="ECO:0007669"/>
    <property type="project" value="InterPro"/>
</dbReference>
<organism evidence="6 7">
    <name type="scientific">Paenibacillus montanisoli</name>
    <dbReference type="NCBI Taxonomy" id="2081970"/>
    <lineage>
        <taxon>Bacteria</taxon>
        <taxon>Bacillati</taxon>
        <taxon>Bacillota</taxon>
        <taxon>Bacilli</taxon>
        <taxon>Bacillales</taxon>
        <taxon>Paenibacillaceae</taxon>
        <taxon>Paenibacillus</taxon>
    </lineage>
</organism>
<feature type="region of interest" description="Disordered" evidence="4">
    <location>
        <begin position="275"/>
        <end position="298"/>
    </location>
</feature>
<dbReference type="SUPFAM" id="SSF46689">
    <property type="entry name" value="Homeodomain-like"/>
    <property type="match status" value="2"/>
</dbReference>
<dbReference type="PROSITE" id="PS01124">
    <property type="entry name" value="HTH_ARAC_FAMILY_2"/>
    <property type="match status" value="1"/>
</dbReference>
<feature type="compositionally biased region" description="Basic and acidic residues" evidence="4">
    <location>
        <begin position="275"/>
        <end position="291"/>
    </location>
</feature>
<evidence type="ECO:0000256" key="1">
    <source>
        <dbReference type="ARBA" id="ARBA00023015"/>
    </source>
</evidence>
<evidence type="ECO:0000256" key="4">
    <source>
        <dbReference type="SAM" id="MobiDB-lite"/>
    </source>
</evidence>
<dbReference type="Gene3D" id="1.10.10.60">
    <property type="entry name" value="Homeodomain-like"/>
    <property type="match status" value="2"/>
</dbReference>
<dbReference type="SUPFAM" id="SSF51215">
    <property type="entry name" value="Regulatory protein AraC"/>
    <property type="match status" value="1"/>
</dbReference>
<dbReference type="GO" id="GO:0043565">
    <property type="term" value="F:sequence-specific DNA binding"/>
    <property type="evidence" value="ECO:0007669"/>
    <property type="project" value="InterPro"/>
</dbReference>
<protein>
    <submittedName>
        <fullName evidence="6">AraC family transcriptional regulator</fullName>
    </submittedName>
</protein>
<keyword evidence="2" id="KW-0238">DNA-binding</keyword>
<proteinExistence type="predicted"/>
<feature type="domain" description="HTH araC/xylS-type" evidence="5">
    <location>
        <begin position="169"/>
        <end position="267"/>
    </location>
</feature>
<dbReference type="EMBL" id="QLUW01000004">
    <property type="protein sequence ID" value="RAP74601.1"/>
    <property type="molecule type" value="Genomic_DNA"/>
</dbReference>
<reference evidence="6 7" key="1">
    <citation type="submission" date="2018-06" db="EMBL/GenBank/DDBJ databases">
        <title>Paenibacillus montanisoli sp. nov., isolated from mountain area soil.</title>
        <authorList>
            <person name="Wu M."/>
        </authorList>
    </citation>
    <scope>NUCLEOTIDE SEQUENCE [LARGE SCALE GENOMIC DNA]</scope>
    <source>
        <strain evidence="6 7">RA17</strain>
    </source>
</reference>
<dbReference type="Gene3D" id="2.60.120.10">
    <property type="entry name" value="Jelly Rolls"/>
    <property type="match status" value="1"/>
</dbReference>
<dbReference type="InterPro" id="IPR014710">
    <property type="entry name" value="RmlC-like_jellyroll"/>
</dbReference>
<dbReference type="SMART" id="SM00342">
    <property type="entry name" value="HTH_ARAC"/>
    <property type="match status" value="1"/>
</dbReference>
<dbReference type="InterPro" id="IPR003313">
    <property type="entry name" value="AraC-bd"/>
</dbReference>
<keyword evidence="7" id="KW-1185">Reference proteome</keyword>
<keyword evidence="1" id="KW-0805">Transcription regulation</keyword>
<sequence>MIFKPIDMPSHGLHLYESKHQSGSIVEPHYHRVHQLLYVLEGEGTATLDQKKYRLSKDKAVFIVPHCNHAIVSESRLTTLVLAFDGAMLQDRTLDELLSVQFPSSSLLEVNPLAGSEIRQLLRKMLFEHQLQHPMYEIATKLYLQELLLILARSRQSSDVTDSNYLRAERIRNYMDTHYFEKLSTEDIAEKLGITVRYVNDIFKTRYGITPTQYLSEIRVEAAKKMLVETDKDIVSIVFEVGYETLSTFYRNFKNIVNMSPNHFRQMFDTDEDRSRRFQNRETSSRNDKTYLPRQAKL</sequence>
<dbReference type="PANTHER" id="PTHR43280">
    <property type="entry name" value="ARAC-FAMILY TRANSCRIPTIONAL REGULATOR"/>
    <property type="match status" value="1"/>
</dbReference>
<comment type="caution">
    <text evidence="6">The sequence shown here is derived from an EMBL/GenBank/DDBJ whole genome shotgun (WGS) entry which is preliminary data.</text>
</comment>
<dbReference type="InterPro" id="IPR009057">
    <property type="entry name" value="Homeodomain-like_sf"/>
</dbReference>